<evidence type="ECO:0000256" key="5">
    <source>
        <dbReference type="RuleBase" id="RU369086"/>
    </source>
</evidence>
<feature type="compositionally biased region" description="Basic residues" evidence="6">
    <location>
        <begin position="95"/>
        <end position="109"/>
    </location>
</feature>
<feature type="compositionally biased region" description="Low complexity" evidence="6">
    <location>
        <begin position="70"/>
        <end position="86"/>
    </location>
</feature>
<evidence type="ECO:0000256" key="4">
    <source>
        <dbReference type="ARBA" id="ARBA00023242"/>
    </source>
</evidence>
<evidence type="ECO:0000313" key="8">
    <source>
        <dbReference type="EMBL" id="ROT37485.1"/>
    </source>
</evidence>
<feature type="region of interest" description="Disordered" evidence="6">
    <location>
        <begin position="246"/>
        <end position="267"/>
    </location>
</feature>
<evidence type="ECO:0000259" key="7">
    <source>
        <dbReference type="Pfam" id="PF17875"/>
    </source>
</evidence>
<feature type="compositionally biased region" description="Basic and acidic residues" evidence="6">
    <location>
        <begin position="34"/>
        <end position="45"/>
    </location>
</feature>
<dbReference type="InterPro" id="IPR045113">
    <property type="entry name" value="Rpb7-like"/>
</dbReference>
<dbReference type="Gene3D" id="2.40.50.1060">
    <property type="match status" value="1"/>
</dbReference>
<dbReference type="EMBL" id="ML119057">
    <property type="protein sequence ID" value="ROT37485.1"/>
    <property type="molecule type" value="Genomic_DNA"/>
</dbReference>
<feature type="compositionally biased region" description="Acidic residues" evidence="6">
    <location>
        <begin position="113"/>
        <end position="125"/>
    </location>
</feature>
<accession>A0A3N2PSJ8</accession>
<gene>
    <name evidence="8" type="ORF">SODALDRAFT_334588</name>
</gene>
<dbReference type="InterPro" id="IPR041901">
    <property type="entry name" value="RNAP_I_Rpa43_N"/>
</dbReference>
<evidence type="ECO:0000256" key="2">
    <source>
        <dbReference type="ARBA" id="ARBA00022478"/>
    </source>
</evidence>
<dbReference type="Pfam" id="PF17875">
    <property type="entry name" value="RPA43_OB"/>
    <property type="match status" value="1"/>
</dbReference>
<dbReference type="Gene3D" id="3.30.1490.120">
    <property type="entry name" value="RNA polymerase Rpb7-like, N-terminal domain"/>
    <property type="match status" value="1"/>
</dbReference>
<dbReference type="RefSeq" id="XP_028465291.1">
    <property type="nucleotide sequence ID" value="XM_028612254.1"/>
</dbReference>
<keyword evidence="4 5" id="KW-0539">Nucleus</keyword>
<dbReference type="Proteomes" id="UP000272025">
    <property type="component" value="Unassembled WGS sequence"/>
</dbReference>
<feature type="compositionally biased region" description="Basic residues" evidence="6">
    <location>
        <begin position="130"/>
        <end position="139"/>
    </location>
</feature>
<name>A0A3N2PSJ8_SODAK</name>
<comment type="subcellular location">
    <subcellularLocation>
        <location evidence="1 5">Nucleus</location>
    </subcellularLocation>
</comment>
<dbReference type="InterPro" id="IPR036898">
    <property type="entry name" value="RNA_pol_Rpb7-like_N_sf"/>
</dbReference>
<dbReference type="GO" id="GO:0005736">
    <property type="term" value="C:RNA polymerase I complex"/>
    <property type="evidence" value="ECO:0007669"/>
    <property type="project" value="TreeGrafter"/>
</dbReference>
<keyword evidence="2 5" id="KW-0240">DNA-directed RNA polymerase</keyword>
<evidence type="ECO:0000256" key="6">
    <source>
        <dbReference type="SAM" id="MobiDB-lite"/>
    </source>
</evidence>
<feature type="region of interest" description="Disordered" evidence="6">
    <location>
        <begin position="1"/>
        <end position="192"/>
    </location>
</feature>
<dbReference type="PANTHER" id="PTHR12709:SF5">
    <property type="entry name" value="DNA-DIRECTED RNA POLYMERASE I SUBUNIT RPA43"/>
    <property type="match status" value="1"/>
</dbReference>
<evidence type="ECO:0000256" key="1">
    <source>
        <dbReference type="ARBA" id="ARBA00004123"/>
    </source>
</evidence>
<feature type="compositionally biased region" description="Basic residues" evidence="6">
    <location>
        <begin position="18"/>
        <end position="33"/>
    </location>
</feature>
<proteinExistence type="predicted"/>
<dbReference type="GeneID" id="39580732"/>
<keyword evidence="3 5" id="KW-0804">Transcription</keyword>
<dbReference type="STRING" id="1314773.A0A3N2PSJ8"/>
<dbReference type="InterPro" id="IPR041178">
    <property type="entry name" value="RPA43_OB"/>
</dbReference>
<dbReference type="GO" id="GO:0006352">
    <property type="term" value="P:DNA-templated transcription initiation"/>
    <property type="evidence" value="ECO:0007669"/>
    <property type="project" value="UniProtKB-UniRule"/>
</dbReference>
<sequence>MAPVEETSPAIKGDKSDKTRKKEKSEKKGKKKRTREDDAEAGHETGRKHKRSKSTVKEEEEAEDSFVRGPSPDLSAAAPASANDSSAPDDETSAKKKKGKEKRHKKHRSKADDESDHDAVAEVDVDSTKKSKKKKKKRERQPSPDLAEAAPAATQDKADLMDVDAPSAEPQPHQSTSRLHQPPDAPSDPQFPFFTQTVSLYLPLYPIGWAEPRTAAATQHLEPMLNRYVPVLKGVLLAFRNVRVSDQPGRRDDGDDEDDGGGSDMDSCEVASIDEYAVGFGWVTVEVDLFVPKRGAWMEGSINLQSEGHVGVVCWGKFNASIESARLPPEWRWVHLGSDEANEAGNNNMDDSVSNYTAEEQHGAVRQIHATGYWVDGTGSKVKGRVRFRIKSFDVGITGDHGYLSLEGTMLDAAGEAEAVQQDVQQELRRRRGKSGGILVKERRMVPEFSVTKFGHVEDEEEALRQDVWKTTEPAADTPATSTVAFAGISNDDA</sequence>
<feature type="domain" description="RPA43 OB" evidence="7">
    <location>
        <begin position="292"/>
        <end position="411"/>
    </location>
</feature>
<organism evidence="8 9">
    <name type="scientific">Sodiomyces alkalinus (strain CBS 110278 / VKM F-3762 / F11)</name>
    <name type="common">Alkaliphilic filamentous fungus</name>
    <dbReference type="NCBI Taxonomy" id="1314773"/>
    <lineage>
        <taxon>Eukaryota</taxon>
        <taxon>Fungi</taxon>
        <taxon>Dikarya</taxon>
        <taxon>Ascomycota</taxon>
        <taxon>Pezizomycotina</taxon>
        <taxon>Sordariomycetes</taxon>
        <taxon>Hypocreomycetidae</taxon>
        <taxon>Glomerellales</taxon>
        <taxon>Plectosphaerellaceae</taxon>
        <taxon>Sodiomyces</taxon>
    </lineage>
</organism>
<dbReference type="AlphaFoldDB" id="A0A3N2PSJ8"/>
<evidence type="ECO:0000313" key="9">
    <source>
        <dbReference type="Proteomes" id="UP000272025"/>
    </source>
</evidence>
<comment type="function">
    <text evidence="5">DNA-dependent RNA polymerase which catalyzes the transcription of DNA into RNA using the four ribonucleoside triphosphates as substrates.</text>
</comment>
<dbReference type="OrthoDB" id="10250504at2759"/>
<dbReference type="CDD" id="cd04328">
    <property type="entry name" value="RNAP_I_Rpa43_N"/>
    <property type="match status" value="1"/>
</dbReference>
<evidence type="ECO:0000256" key="3">
    <source>
        <dbReference type="ARBA" id="ARBA00023163"/>
    </source>
</evidence>
<reference evidence="8 9" key="1">
    <citation type="journal article" date="2018" name="Mol. Ecol.">
        <title>The obligate alkalophilic soda-lake fungus Sodiomyces alkalinus has shifted to a protein diet.</title>
        <authorList>
            <person name="Grum-Grzhimaylo A.A."/>
            <person name="Falkoski D.L."/>
            <person name="van den Heuvel J."/>
            <person name="Valero-Jimenez C.A."/>
            <person name="Min B."/>
            <person name="Choi I.G."/>
            <person name="Lipzen A."/>
            <person name="Daum C.G."/>
            <person name="Aanen D.K."/>
            <person name="Tsang A."/>
            <person name="Henrissat B."/>
            <person name="Bilanenko E.N."/>
            <person name="de Vries R.P."/>
            <person name="van Kan J.A.L."/>
            <person name="Grigoriev I.V."/>
            <person name="Debets A.J.M."/>
        </authorList>
    </citation>
    <scope>NUCLEOTIDE SEQUENCE [LARGE SCALE GENOMIC DNA]</scope>
    <source>
        <strain evidence="8 9">F11</strain>
    </source>
</reference>
<dbReference type="GO" id="GO:0006362">
    <property type="term" value="P:transcription elongation by RNA polymerase I"/>
    <property type="evidence" value="ECO:0007669"/>
    <property type="project" value="TreeGrafter"/>
</dbReference>
<protein>
    <recommendedName>
        <fullName evidence="5">DNA-directed RNA polymerase subunit</fullName>
    </recommendedName>
</protein>
<keyword evidence="9" id="KW-1185">Reference proteome</keyword>
<feature type="region of interest" description="Disordered" evidence="6">
    <location>
        <begin position="471"/>
        <end position="494"/>
    </location>
</feature>
<dbReference type="PANTHER" id="PTHR12709">
    <property type="entry name" value="DNA-DIRECTED RNA POLYMERASE II, III"/>
    <property type="match status" value="1"/>
</dbReference>